<feature type="chain" id="PRO_5016248472" description="Translocon-associated protein subunit alpha" evidence="10">
    <location>
        <begin position="25"/>
        <end position="266"/>
    </location>
</feature>
<dbReference type="InterPro" id="IPR005595">
    <property type="entry name" value="TRAP_alpha"/>
</dbReference>
<name>A0A316VHR9_9BASI</name>
<dbReference type="GO" id="GO:0005789">
    <property type="term" value="C:endoplasmic reticulum membrane"/>
    <property type="evidence" value="ECO:0007669"/>
    <property type="project" value="UniProtKB-SubCell"/>
</dbReference>
<feature type="region of interest" description="Disordered" evidence="9">
    <location>
        <begin position="195"/>
        <end position="266"/>
    </location>
</feature>
<sequence length="266" mass="28897">MHMLQTVLLPLAICALSLTTLIQAQSNDTPDVNVQTTFPNNAFNRVSNGQANRVVFTLTQPKSGADSDRILTLESITGAFLNRDRQGKKGYVMRNMTSTKFKSLPLKPTNGQPLQVPFDFYPEFKPQEVGVEFRILVKDGQTSKVHNLHAYTGSVSVVEPAKSWFDVQLLSLYALLAAVVGTAVYWASKNYPGSNSINKRKQRASTAKANAASGSSVGTKGQKVEPVSASSSAYDEDWIPAHHLRKSAGGSNSPKPRASRTNSGRK</sequence>
<comment type="subcellular location">
    <subcellularLocation>
        <location evidence="1">Endoplasmic reticulum membrane</location>
        <topology evidence="1">Single-pass type I membrane protein</topology>
    </subcellularLocation>
</comment>
<dbReference type="RefSeq" id="XP_025355833.1">
    <property type="nucleotide sequence ID" value="XM_025498765.1"/>
</dbReference>
<organism evidence="11 12">
    <name type="scientific">Meira miltonrushii</name>
    <dbReference type="NCBI Taxonomy" id="1280837"/>
    <lineage>
        <taxon>Eukaryota</taxon>
        <taxon>Fungi</taxon>
        <taxon>Dikarya</taxon>
        <taxon>Basidiomycota</taxon>
        <taxon>Ustilaginomycotina</taxon>
        <taxon>Exobasidiomycetes</taxon>
        <taxon>Exobasidiales</taxon>
        <taxon>Brachybasidiaceae</taxon>
        <taxon>Meira</taxon>
    </lineage>
</organism>
<keyword evidence="6" id="KW-0472">Membrane</keyword>
<gene>
    <name evidence="11" type="ORF">FA14DRAFT_160634</name>
</gene>
<dbReference type="Pfam" id="PF03896">
    <property type="entry name" value="TRAP_alpha"/>
    <property type="match status" value="1"/>
</dbReference>
<comment type="function">
    <text evidence="7">Is probably involved in a pathway contributing to genomic integrity.</text>
</comment>
<dbReference type="PANTHER" id="PTHR12924">
    <property type="entry name" value="TRANSLOCON-ASSOCIATED PROTEIN, ALPHA SUBUNIT"/>
    <property type="match status" value="1"/>
</dbReference>
<dbReference type="OrthoDB" id="1926781at2759"/>
<keyword evidence="12" id="KW-1185">Reference proteome</keyword>
<evidence type="ECO:0000313" key="12">
    <source>
        <dbReference type="Proteomes" id="UP000245771"/>
    </source>
</evidence>
<evidence type="ECO:0000256" key="9">
    <source>
        <dbReference type="SAM" id="MobiDB-lite"/>
    </source>
</evidence>
<dbReference type="AlphaFoldDB" id="A0A316VHR9"/>
<dbReference type="EMBL" id="KZ819603">
    <property type="protein sequence ID" value="PWN35531.1"/>
    <property type="molecule type" value="Genomic_DNA"/>
</dbReference>
<reference evidence="11 12" key="1">
    <citation type="journal article" date="2018" name="Mol. Biol. Evol.">
        <title>Broad Genomic Sampling Reveals a Smut Pathogenic Ancestry of the Fungal Clade Ustilaginomycotina.</title>
        <authorList>
            <person name="Kijpornyongpan T."/>
            <person name="Mondo S.J."/>
            <person name="Barry K."/>
            <person name="Sandor L."/>
            <person name="Lee J."/>
            <person name="Lipzen A."/>
            <person name="Pangilinan J."/>
            <person name="LaButti K."/>
            <person name="Hainaut M."/>
            <person name="Henrissat B."/>
            <person name="Grigoriev I.V."/>
            <person name="Spatafora J.W."/>
            <person name="Aime M.C."/>
        </authorList>
    </citation>
    <scope>NUCLEOTIDE SEQUENCE [LARGE SCALE GENOMIC DNA]</scope>
    <source>
        <strain evidence="11 12">MCA 3882</strain>
    </source>
</reference>
<evidence type="ECO:0000256" key="7">
    <source>
        <dbReference type="ARBA" id="ARBA00037565"/>
    </source>
</evidence>
<evidence type="ECO:0000256" key="8">
    <source>
        <dbReference type="ARBA" id="ARBA00038311"/>
    </source>
</evidence>
<keyword evidence="2" id="KW-0812">Transmembrane</keyword>
<evidence type="ECO:0000256" key="5">
    <source>
        <dbReference type="ARBA" id="ARBA00022989"/>
    </source>
</evidence>
<dbReference type="GeneID" id="37020546"/>
<evidence type="ECO:0008006" key="13">
    <source>
        <dbReference type="Google" id="ProtNLM"/>
    </source>
</evidence>
<feature type="compositionally biased region" description="Polar residues" evidence="9">
    <location>
        <begin position="249"/>
        <end position="266"/>
    </location>
</feature>
<keyword evidence="3 10" id="KW-0732">Signal</keyword>
<feature type="compositionally biased region" description="Polar residues" evidence="9">
    <location>
        <begin position="204"/>
        <end position="219"/>
    </location>
</feature>
<feature type="signal peptide" evidence="10">
    <location>
        <begin position="1"/>
        <end position="24"/>
    </location>
</feature>
<dbReference type="PANTHER" id="PTHR12924:SF0">
    <property type="entry name" value="TRANSLOCON-ASSOCIATED PROTEIN SUBUNIT ALPHA"/>
    <property type="match status" value="1"/>
</dbReference>
<evidence type="ECO:0000256" key="3">
    <source>
        <dbReference type="ARBA" id="ARBA00022729"/>
    </source>
</evidence>
<dbReference type="InParanoid" id="A0A316VHR9"/>
<evidence type="ECO:0000256" key="4">
    <source>
        <dbReference type="ARBA" id="ARBA00022824"/>
    </source>
</evidence>
<keyword evidence="4" id="KW-0256">Endoplasmic reticulum</keyword>
<accession>A0A316VHR9</accession>
<evidence type="ECO:0000256" key="1">
    <source>
        <dbReference type="ARBA" id="ARBA00004115"/>
    </source>
</evidence>
<evidence type="ECO:0000256" key="6">
    <source>
        <dbReference type="ARBA" id="ARBA00023136"/>
    </source>
</evidence>
<proteinExistence type="inferred from homology"/>
<protein>
    <recommendedName>
        <fullName evidence="13">Translocon-associated protein subunit alpha</fullName>
    </recommendedName>
</protein>
<keyword evidence="5" id="KW-1133">Transmembrane helix</keyword>
<evidence type="ECO:0000256" key="2">
    <source>
        <dbReference type="ARBA" id="ARBA00022692"/>
    </source>
</evidence>
<dbReference type="Proteomes" id="UP000245771">
    <property type="component" value="Unassembled WGS sequence"/>
</dbReference>
<evidence type="ECO:0000313" key="11">
    <source>
        <dbReference type="EMBL" id="PWN35531.1"/>
    </source>
</evidence>
<evidence type="ECO:0000256" key="10">
    <source>
        <dbReference type="SAM" id="SignalP"/>
    </source>
</evidence>
<comment type="similarity">
    <text evidence="8">Belongs to the IRC22 family.</text>
</comment>